<dbReference type="InterPro" id="IPR036388">
    <property type="entry name" value="WH-like_DNA-bd_sf"/>
</dbReference>
<keyword evidence="5" id="KW-0804">Transcription</keyword>
<evidence type="ECO:0000256" key="1">
    <source>
        <dbReference type="ARBA" id="ARBA00010641"/>
    </source>
</evidence>
<dbReference type="PANTHER" id="PTHR43133">
    <property type="entry name" value="RNA POLYMERASE ECF-TYPE SIGMA FACTO"/>
    <property type="match status" value="1"/>
</dbReference>
<dbReference type="Gene3D" id="1.10.1740.10">
    <property type="match status" value="1"/>
</dbReference>
<dbReference type="Gene3D" id="1.10.10.10">
    <property type="entry name" value="Winged helix-like DNA-binding domain superfamily/Winged helix DNA-binding domain"/>
    <property type="match status" value="1"/>
</dbReference>
<dbReference type="Pfam" id="PF04542">
    <property type="entry name" value="Sigma70_r2"/>
    <property type="match status" value="1"/>
</dbReference>
<dbReference type="InterPro" id="IPR007630">
    <property type="entry name" value="RNA_pol_sigma70_r4"/>
</dbReference>
<dbReference type="PANTHER" id="PTHR43133:SF8">
    <property type="entry name" value="RNA POLYMERASE SIGMA FACTOR HI_1459-RELATED"/>
    <property type="match status" value="1"/>
</dbReference>
<proteinExistence type="inferred from homology"/>
<dbReference type="CDD" id="cd06171">
    <property type="entry name" value="Sigma70_r4"/>
    <property type="match status" value="1"/>
</dbReference>
<evidence type="ECO:0000256" key="6">
    <source>
        <dbReference type="SAM" id="MobiDB-lite"/>
    </source>
</evidence>
<evidence type="ECO:0000259" key="7">
    <source>
        <dbReference type="Pfam" id="PF04542"/>
    </source>
</evidence>
<dbReference type="RefSeq" id="WP_264513577.1">
    <property type="nucleotide sequence ID" value="NZ_JAPDDR010000005.1"/>
</dbReference>
<feature type="domain" description="RNA polymerase sigma-70 region 4" evidence="8">
    <location>
        <begin position="123"/>
        <end position="170"/>
    </location>
</feature>
<dbReference type="EMBL" id="JAPDDR010000005">
    <property type="protein sequence ID" value="MCW1914072.1"/>
    <property type="molecule type" value="Genomic_DNA"/>
</dbReference>
<evidence type="ECO:0000313" key="9">
    <source>
        <dbReference type="EMBL" id="MCW1914072.1"/>
    </source>
</evidence>
<dbReference type="InterPro" id="IPR013324">
    <property type="entry name" value="RNA_pol_sigma_r3/r4-like"/>
</dbReference>
<keyword evidence="2" id="KW-0805">Transcription regulation</keyword>
<name>A0ABT3G337_9BACT</name>
<reference evidence="9" key="1">
    <citation type="submission" date="2022-10" db="EMBL/GenBank/DDBJ databases">
        <title>Luteolibacter sp. GHJ8, whole genome shotgun sequencing project.</title>
        <authorList>
            <person name="Zhao G."/>
            <person name="Shen L."/>
        </authorList>
    </citation>
    <scope>NUCLEOTIDE SEQUENCE</scope>
    <source>
        <strain evidence="9">GHJ8</strain>
    </source>
</reference>
<sequence length="685" mass="75117">MSEKPGTTLQRYQRDHSETAFRELVRLHSALVHGSALRLLGGDRAAAEDVTQEVFTLLARKAKGLDEASLPGWLYRQACRRASNHRRAEARRKHRELVSVQAMNSSESSSRERQAIADEIDDALFSLPGKDRDALVLRYFEDRDFRNVGALLGTTEEAARKRVDRALERLIGLLKLRGVNVGSAALGSTMTGFGSAPLPPAVISQISSRAMESIAVGSGSGITSILRPFIGGALLTSLVAAATLVASRSGSSSHDGQAAPRTAGNGSRTDLRRVEDSAPIDLISRIKRIKAGPDHAMTTLRLSALLDSITFDEIPGFIAEANKRLTLAEQNACYLPLLKRWLESDPGAAAAFALKFDSELKPPGFGSTDMVRFLLHSWGNRDLDALARWLGENWEQPTMKNSTFSGDLRTYFAIDISDVLLRDRSAAEAFAYLRTLPDQKTVNACMRAMTGDSVHASAYMNIGPDRLLELYREFSRLPDPVLAGQLKVKLWQTLAQNEPEYVETMLAAMDARERFEATLHRIGKYSKQVSRVQTPGGESMSFETVDNTAQGEADAMTAGLEAGLSRSEILQQIGIAIVMKEEGKTALEWLDLHRGEFDADPILLAKISGMQRDNFPPSFMTPSEGGLLLWATRLQDPELRMKLCRAGFRLMIAGSPGRAGEYLSQPDLPEDLKAEFTRIISSSAP</sequence>
<dbReference type="InterPro" id="IPR039425">
    <property type="entry name" value="RNA_pol_sigma-70-like"/>
</dbReference>
<evidence type="ECO:0000256" key="5">
    <source>
        <dbReference type="ARBA" id="ARBA00023163"/>
    </source>
</evidence>
<feature type="domain" description="RNA polymerase sigma-70 region 2" evidence="7">
    <location>
        <begin position="24"/>
        <end position="92"/>
    </location>
</feature>
<organism evidence="9 10">
    <name type="scientific">Luteolibacter rhizosphaerae</name>
    <dbReference type="NCBI Taxonomy" id="2989719"/>
    <lineage>
        <taxon>Bacteria</taxon>
        <taxon>Pseudomonadati</taxon>
        <taxon>Verrucomicrobiota</taxon>
        <taxon>Verrucomicrobiia</taxon>
        <taxon>Verrucomicrobiales</taxon>
        <taxon>Verrucomicrobiaceae</taxon>
        <taxon>Luteolibacter</taxon>
    </lineage>
</organism>
<dbReference type="InterPro" id="IPR013325">
    <property type="entry name" value="RNA_pol_sigma_r2"/>
</dbReference>
<dbReference type="SUPFAM" id="SSF88946">
    <property type="entry name" value="Sigma2 domain of RNA polymerase sigma factors"/>
    <property type="match status" value="1"/>
</dbReference>
<evidence type="ECO:0000313" key="10">
    <source>
        <dbReference type="Proteomes" id="UP001165653"/>
    </source>
</evidence>
<keyword evidence="4" id="KW-0238">DNA-binding</keyword>
<evidence type="ECO:0000256" key="3">
    <source>
        <dbReference type="ARBA" id="ARBA00023082"/>
    </source>
</evidence>
<dbReference type="InterPro" id="IPR014284">
    <property type="entry name" value="RNA_pol_sigma-70_dom"/>
</dbReference>
<evidence type="ECO:0000256" key="2">
    <source>
        <dbReference type="ARBA" id="ARBA00023015"/>
    </source>
</evidence>
<keyword evidence="3" id="KW-0731">Sigma factor</keyword>
<evidence type="ECO:0000259" key="8">
    <source>
        <dbReference type="Pfam" id="PF04545"/>
    </source>
</evidence>
<comment type="caution">
    <text evidence="9">The sequence shown here is derived from an EMBL/GenBank/DDBJ whole genome shotgun (WGS) entry which is preliminary data.</text>
</comment>
<dbReference type="Proteomes" id="UP001165653">
    <property type="component" value="Unassembled WGS sequence"/>
</dbReference>
<dbReference type="Pfam" id="PF04545">
    <property type="entry name" value="Sigma70_r4"/>
    <property type="match status" value="1"/>
</dbReference>
<dbReference type="SUPFAM" id="SSF88659">
    <property type="entry name" value="Sigma3 and sigma4 domains of RNA polymerase sigma factors"/>
    <property type="match status" value="1"/>
</dbReference>
<dbReference type="InterPro" id="IPR007627">
    <property type="entry name" value="RNA_pol_sigma70_r2"/>
</dbReference>
<comment type="similarity">
    <text evidence="1">Belongs to the sigma-70 factor family. ECF subfamily.</text>
</comment>
<accession>A0ABT3G337</accession>
<feature type="region of interest" description="Disordered" evidence="6">
    <location>
        <begin position="249"/>
        <end position="271"/>
    </location>
</feature>
<gene>
    <name evidence="9" type="ORF">OJ996_10830</name>
</gene>
<protein>
    <submittedName>
        <fullName evidence="9">Sigma-70 family RNA polymerase sigma factor</fullName>
    </submittedName>
</protein>
<keyword evidence="10" id="KW-1185">Reference proteome</keyword>
<evidence type="ECO:0000256" key="4">
    <source>
        <dbReference type="ARBA" id="ARBA00023125"/>
    </source>
</evidence>
<dbReference type="NCBIfam" id="TIGR02937">
    <property type="entry name" value="sigma70-ECF"/>
    <property type="match status" value="1"/>
</dbReference>